<feature type="domain" description="4'-phosphopantetheinyl transferase" evidence="3">
    <location>
        <begin position="106"/>
        <end position="187"/>
    </location>
</feature>
<evidence type="ECO:0000256" key="2">
    <source>
        <dbReference type="ARBA" id="ARBA00022679"/>
    </source>
</evidence>
<reference evidence="6" key="1">
    <citation type="journal article" date="2019" name="Int. J. Syst. Evol. Microbiol.">
        <title>The Global Catalogue of Microorganisms (GCM) 10K type strain sequencing project: providing services to taxonomists for standard genome sequencing and annotation.</title>
        <authorList>
            <consortium name="The Broad Institute Genomics Platform"/>
            <consortium name="The Broad Institute Genome Sequencing Center for Infectious Disease"/>
            <person name="Wu L."/>
            <person name="Ma J."/>
        </authorList>
    </citation>
    <scope>NUCLEOTIDE SEQUENCE [LARGE SCALE GENOMIC DNA]</scope>
    <source>
        <strain evidence="6">KCTC 3913</strain>
    </source>
</reference>
<evidence type="ECO:0000259" key="3">
    <source>
        <dbReference type="Pfam" id="PF01648"/>
    </source>
</evidence>
<dbReference type="Proteomes" id="UP001597506">
    <property type="component" value="Unassembled WGS sequence"/>
</dbReference>
<evidence type="ECO:0000259" key="4">
    <source>
        <dbReference type="Pfam" id="PF22624"/>
    </source>
</evidence>
<dbReference type="EMBL" id="JBHUMF010000002">
    <property type="protein sequence ID" value="MFD2679429.1"/>
    <property type="molecule type" value="Genomic_DNA"/>
</dbReference>
<proteinExistence type="inferred from homology"/>
<keyword evidence="6" id="KW-1185">Reference proteome</keyword>
<organism evidence="5 6">
    <name type="scientific">Bacillus seohaeanensis</name>
    <dbReference type="NCBI Taxonomy" id="284580"/>
    <lineage>
        <taxon>Bacteria</taxon>
        <taxon>Bacillati</taxon>
        <taxon>Bacillota</taxon>
        <taxon>Bacilli</taxon>
        <taxon>Bacillales</taxon>
        <taxon>Bacillaceae</taxon>
        <taxon>Bacillus</taxon>
    </lineage>
</organism>
<evidence type="ECO:0000313" key="5">
    <source>
        <dbReference type="EMBL" id="MFD2679429.1"/>
    </source>
</evidence>
<gene>
    <name evidence="5" type="ORF">ACFSUL_01560</name>
</gene>
<keyword evidence="2 5" id="KW-0808">Transferase</keyword>
<dbReference type="SUPFAM" id="SSF56214">
    <property type="entry name" value="4'-phosphopantetheinyl transferase"/>
    <property type="match status" value="2"/>
</dbReference>
<dbReference type="PANTHER" id="PTHR12215">
    <property type="entry name" value="PHOSPHOPANTETHEINE TRANSFERASE"/>
    <property type="match status" value="1"/>
</dbReference>
<dbReference type="InterPro" id="IPR050559">
    <property type="entry name" value="P-Pant_transferase_sf"/>
</dbReference>
<dbReference type="Pfam" id="PF22624">
    <property type="entry name" value="AASDHPPT_N"/>
    <property type="match status" value="1"/>
</dbReference>
<dbReference type="GO" id="GO:0016740">
    <property type="term" value="F:transferase activity"/>
    <property type="evidence" value="ECO:0007669"/>
    <property type="project" value="UniProtKB-KW"/>
</dbReference>
<comment type="caution">
    <text evidence="5">The sequence shown here is derived from an EMBL/GenBank/DDBJ whole genome shotgun (WGS) entry which is preliminary data.</text>
</comment>
<dbReference type="InterPro" id="IPR008278">
    <property type="entry name" value="4-PPantetheinyl_Trfase_dom"/>
</dbReference>
<name>A0ABW5RMP8_9BACI</name>
<sequence>MNQPKIYYIPLSEISDQEFFRYYHTNLSEEDRGIIGKYSVKRLKEYVVGRALLKLALKLEMGLDIEILKLAKNPYGKPFLEEYEDIHFNISHSEDLVMVILSDTSPVGLDVEFVRKDYLDVMDEVFSIEEIKHIQSYSTKEEMIYSFFKLWTKKEAIIKADGRGFSYPLKKLQFSSVDDTNGFINGWWFHTFPLEEDYLVSIALMHSCHSPCIRKFSSIACMIEN</sequence>
<accession>A0ABW5RMP8</accession>
<dbReference type="InterPro" id="IPR055066">
    <property type="entry name" value="AASDHPPT_N"/>
</dbReference>
<evidence type="ECO:0000313" key="6">
    <source>
        <dbReference type="Proteomes" id="UP001597506"/>
    </source>
</evidence>
<protein>
    <submittedName>
        <fullName evidence="5">4'-phosphopantetheinyl transferase family protein</fullName>
    </submittedName>
</protein>
<dbReference type="PANTHER" id="PTHR12215:SF10">
    <property type="entry name" value="L-AMINOADIPATE-SEMIALDEHYDE DEHYDROGENASE-PHOSPHOPANTETHEINYL TRANSFERASE"/>
    <property type="match status" value="1"/>
</dbReference>
<feature type="domain" description="4'-phosphopantetheinyl transferase N-terminal" evidence="4">
    <location>
        <begin position="20"/>
        <end position="99"/>
    </location>
</feature>
<dbReference type="RefSeq" id="WP_377932058.1">
    <property type="nucleotide sequence ID" value="NZ_JBHUMF010000002.1"/>
</dbReference>
<evidence type="ECO:0000256" key="1">
    <source>
        <dbReference type="ARBA" id="ARBA00010990"/>
    </source>
</evidence>
<dbReference type="InterPro" id="IPR037143">
    <property type="entry name" value="4-PPantetheinyl_Trfase_dom_sf"/>
</dbReference>
<dbReference type="Pfam" id="PF01648">
    <property type="entry name" value="ACPS"/>
    <property type="match status" value="1"/>
</dbReference>
<dbReference type="Gene3D" id="3.90.470.20">
    <property type="entry name" value="4'-phosphopantetheinyl transferase domain"/>
    <property type="match status" value="2"/>
</dbReference>
<comment type="similarity">
    <text evidence="1">Belongs to the P-Pant transferase superfamily. Gsp/Sfp/HetI/AcpT family.</text>
</comment>